<protein>
    <submittedName>
        <fullName evidence="1">Basic amino acid ABC transporter substrate-binding protein</fullName>
    </submittedName>
</protein>
<sequence length="282" mass="31766">MKRLLMFIILSIFISNIIPNVNANIVQANEHATSVQQSDRLERIKQKGVLTVLSPDAIPYSYKDPISGEFSGLDADIIKEIARRLGANKVDARYLAFPYIIEELVNNPEIDLIAQGFYATAGRKNLVNFTTPIYTEVDAILTRKDTNINNKDTLKNKVIGVIGDTVYEDMAKNWKNQGLIKTYTRFFDNNSLYLALEHNVVDAIITDSIMAESALLQRPNLNLKLLSPNQYKPEINLAVGYALKKEDTTLLNAINQTIKEMKDDGTLYSILAKRSLISHYIP</sequence>
<accession>A0ACB5RHN5</accession>
<gene>
    <name evidence="1" type="ORF">rsdtw13_38550</name>
</gene>
<evidence type="ECO:0000313" key="2">
    <source>
        <dbReference type="Proteomes" id="UP001058074"/>
    </source>
</evidence>
<comment type="caution">
    <text evidence="1">The sequence shown here is derived from an EMBL/GenBank/DDBJ whole genome shotgun (WGS) entry which is preliminary data.</text>
</comment>
<proteinExistence type="predicted"/>
<reference evidence="1" key="1">
    <citation type="journal article" date="2025" name="Int. J. Syst. Evol. Microbiol.">
        <title>Inconstantimicrobium mannanitabidum sp. nov., a novel member of the family Clostridiaceae isolated from anoxic soil under the treatment of reductive soil disinfestation.</title>
        <authorList>
            <person name="Ueki A."/>
            <person name="Tonouchi A."/>
            <person name="Honma S."/>
            <person name="Kaku N."/>
            <person name="Ueki K."/>
        </authorList>
    </citation>
    <scope>NUCLEOTIDE SEQUENCE</scope>
    <source>
        <strain evidence="1">TW13</strain>
    </source>
</reference>
<dbReference type="Proteomes" id="UP001058074">
    <property type="component" value="Unassembled WGS sequence"/>
</dbReference>
<keyword evidence="2" id="KW-1185">Reference proteome</keyword>
<name>A0ACB5RHN5_9CLOT</name>
<evidence type="ECO:0000313" key="1">
    <source>
        <dbReference type="EMBL" id="GKX68597.1"/>
    </source>
</evidence>
<dbReference type="EMBL" id="BROD01000001">
    <property type="protein sequence ID" value="GKX68597.1"/>
    <property type="molecule type" value="Genomic_DNA"/>
</dbReference>
<organism evidence="1 2">
    <name type="scientific">Inconstantimicrobium mannanitabidum</name>
    <dbReference type="NCBI Taxonomy" id="1604901"/>
    <lineage>
        <taxon>Bacteria</taxon>
        <taxon>Bacillati</taxon>
        <taxon>Bacillota</taxon>
        <taxon>Clostridia</taxon>
        <taxon>Eubacteriales</taxon>
        <taxon>Clostridiaceae</taxon>
        <taxon>Inconstantimicrobium</taxon>
    </lineage>
</organism>